<dbReference type="InterPro" id="IPR027417">
    <property type="entry name" value="P-loop_NTPase"/>
</dbReference>
<keyword evidence="3" id="KW-1185">Reference proteome</keyword>
<dbReference type="Gene3D" id="3.40.50.300">
    <property type="entry name" value="P-loop containing nucleotide triphosphate hydrolases"/>
    <property type="match status" value="1"/>
</dbReference>
<dbReference type="Proteomes" id="UP000604046">
    <property type="component" value="Unassembled WGS sequence"/>
</dbReference>
<keyword evidence="1" id="KW-1133">Transmembrane helix</keyword>
<accession>A0A812RE33</accession>
<evidence type="ECO:0000313" key="3">
    <source>
        <dbReference type="Proteomes" id="UP000604046"/>
    </source>
</evidence>
<evidence type="ECO:0008006" key="4">
    <source>
        <dbReference type="Google" id="ProtNLM"/>
    </source>
</evidence>
<evidence type="ECO:0000313" key="2">
    <source>
        <dbReference type="EMBL" id="CAE7434714.1"/>
    </source>
</evidence>
<organism evidence="2 3">
    <name type="scientific">Symbiodinium natans</name>
    <dbReference type="NCBI Taxonomy" id="878477"/>
    <lineage>
        <taxon>Eukaryota</taxon>
        <taxon>Sar</taxon>
        <taxon>Alveolata</taxon>
        <taxon>Dinophyceae</taxon>
        <taxon>Suessiales</taxon>
        <taxon>Symbiodiniaceae</taxon>
        <taxon>Symbiodinium</taxon>
    </lineage>
</organism>
<dbReference type="EMBL" id="CAJNDS010002327">
    <property type="protein sequence ID" value="CAE7434714.1"/>
    <property type="molecule type" value="Genomic_DNA"/>
</dbReference>
<sequence>MQAPPALAVYKEAPSLGGSVGLLAGQILGLAVLLPPFACLLPFSMLGRILFGPDPTSPRISLVWLLMRRALFDPVVRNERGIVTRARTALSILMISMRSHSLWACCWYLDELYGCFGGWKSQQVTRPVFLISNARTGSSEFGERLCTAGKHLIGPNSLQCLMPYTWVWRLARGVFREAKEEDIAVKMREGYQKKFPEMFKRHPLQPFSPDTFEVAQNMTSLTFGYLNLLAGPNVPPYGADPDKAHLASDVRQLCRCVDALLKKTLHFYGRKERPFLKGHFIHAAETLAAQYPGALFVDVVREIEPMLRSQINFVHVLPCWEELGVQSVPWAWLRDHLLRANIDYCQQEIAFFKESVLRERRIVLRFEDCVKDPTGSLQQVFEAAGIEVLPEELSQAATRSAGAKSDRNYDIDVSLDQLQIPAGYLASTFNEWRQKMDKDS</sequence>
<comment type="caution">
    <text evidence="2">The sequence shown here is derived from an EMBL/GenBank/DDBJ whole genome shotgun (WGS) entry which is preliminary data.</text>
</comment>
<reference evidence="2" key="1">
    <citation type="submission" date="2021-02" db="EMBL/GenBank/DDBJ databases">
        <authorList>
            <person name="Dougan E. K."/>
            <person name="Rhodes N."/>
            <person name="Thang M."/>
            <person name="Chan C."/>
        </authorList>
    </citation>
    <scope>NUCLEOTIDE SEQUENCE</scope>
</reference>
<name>A0A812RE33_9DINO</name>
<protein>
    <recommendedName>
        <fullName evidence="4">Sulfotransferase</fullName>
    </recommendedName>
</protein>
<proteinExistence type="predicted"/>
<dbReference type="SUPFAM" id="SSF52540">
    <property type="entry name" value="P-loop containing nucleoside triphosphate hydrolases"/>
    <property type="match status" value="1"/>
</dbReference>
<dbReference type="AlphaFoldDB" id="A0A812RE33"/>
<keyword evidence="1" id="KW-0472">Membrane</keyword>
<dbReference type="Pfam" id="PF13469">
    <property type="entry name" value="Sulfotransfer_3"/>
    <property type="match status" value="1"/>
</dbReference>
<gene>
    <name evidence="2" type="ORF">SNAT2548_LOCUS23610</name>
</gene>
<dbReference type="OrthoDB" id="6138663at2759"/>
<feature type="transmembrane region" description="Helical" evidence="1">
    <location>
        <begin position="20"/>
        <end position="43"/>
    </location>
</feature>
<evidence type="ECO:0000256" key="1">
    <source>
        <dbReference type="SAM" id="Phobius"/>
    </source>
</evidence>
<keyword evidence="1" id="KW-0812">Transmembrane</keyword>